<feature type="domain" description="N-acetyltransferase" evidence="1">
    <location>
        <begin position="14"/>
        <end position="152"/>
    </location>
</feature>
<name>A0A328NLB0_9ACTN</name>
<accession>A0A328NLB0</accession>
<evidence type="ECO:0000313" key="3">
    <source>
        <dbReference type="Proteomes" id="UP000249419"/>
    </source>
</evidence>
<reference evidence="2 3" key="1">
    <citation type="submission" date="2018-03" db="EMBL/GenBank/DDBJ databases">
        <title>Defining the species Micromonospora saelicesensis and Micromonospora noduli under the framework of genomics.</title>
        <authorList>
            <person name="Riesco R."/>
            <person name="Trujillo M.E."/>
        </authorList>
    </citation>
    <scope>NUCLEOTIDE SEQUENCE [LARGE SCALE GENOMIC DNA]</scope>
    <source>
        <strain evidence="2 3">PSN13</strain>
    </source>
</reference>
<dbReference type="PANTHER" id="PTHR43610:SF1">
    <property type="entry name" value="N-ACETYLTRANSFERASE DOMAIN-CONTAINING PROTEIN"/>
    <property type="match status" value="1"/>
</dbReference>
<dbReference type="InterPro" id="IPR016181">
    <property type="entry name" value="Acyl_CoA_acyltransferase"/>
</dbReference>
<dbReference type="Gene3D" id="3.40.630.30">
    <property type="match status" value="1"/>
</dbReference>
<dbReference type="GO" id="GO:0016747">
    <property type="term" value="F:acyltransferase activity, transferring groups other than amino-acyl groups"/>
    <property type="evidence" value="ECO:0007669"/>
    <property type="project" value="InterPro"/>
</dbReference>
<dbReference type="PANTHER" id="PTHR43610">
    <property type="entry name" value="BLL6696 PROTEIN"/>
    <property type="match status" value="1"/>
</dbReference>
<dbReference type="AlphaFoldDB" id="A0A328NLB0"/>
<evidence type="ECO:0000313" key="2">
    <source>
        <dbReference type="EMBL" id="RAO29378.1"/>
    </source>
</evidence>
<comment type="caution">
    <text evidence="2">The sequence shown here is derived from an EMBL/GenBank/DDBJ whole genome shotgun (WGS) entry which is preliminary data.</text>
</comment>
<gene>
    <name evidence="2" type="ORF">PSN13_04572</name>
</gene>
<evidence type="ECO:0000259" key="1">
    <source>
        <dbReference type="Pfam" id="PF13302"/>
    </source>
</evidence>
<dbReference type="SUPFAM" id="SSF55729">
    <property type="entry name" value="Acyl-CoA N-acyltransferases (Nat)"/>
    <property type="match status" value="1"/>
</dbReference>
<sequence length="196" mass="21590">MALAEAGLRGYGVELQPLNESHVPNLIEAASDGNLWELFFTSVPTPDTMGETVRRFVAERSAGTVQPFAVCLSDAGQAVGVTSLCHIDAANRRAEIGYTWYAASQQGTGINAACKLLLLTRAFDDMGCIAVEFRTHWLNHRSRRAIERLGAKQDGILRSHMIMPDGTVRDTVVYSIIASEWPSVRMALNRRLTMPR</sequence>
<protein>
    <submittedName>
        <fullName evidence="2">Glutamine--fructose-6-phosphate transaminase (Is omerizing)</fullName>
    </submittedName>
</protein>
<organism evidence="2 3">
    <name type="scientific">Micromonospora saelicesensis</name>
    <dbReference type="NCBI Taxonomy" id="285676"/>
    <lineage>
        <taxon>Bacteria</taxon>
        <taxon>Bacillati</taxon>
        <taxon>Actinomycetota</taxon>
        <taxon>Actinomycetes</taxon>
        <taxon>Micromonosporales</taxon>
        <taxon>Micromonosporaceae</taxon>
        <taxon>Micromonospora</taxon>
    </lineage>
</organism>
<dbReference type="InterPro" id="IPR000182">
    <property type="entry name" value="GNAT_dom"/>
</dbReference>
<dbReference type="Pfam" id="PF13302">
    <property type="entry name" value="Acetyltransf_3"/>
    <property type="match status" value="1"/>
</dbReference>
<dbReference type="Proteomes" id="UP000249419">
    <property type="component" value="Unassembled WGS sequence"/>
</dbReference>
<proteinExistence type="predicted"/>
<dbReference type="EMBL" id="PYAG01000033">
    <property type="protein sequence ID" value="RAO29378.1"/>
    <property type="molecule type" value="Genomic_DNA"/>
</dbReference>
<dbReference type="RefSeq" id="WP_112677434.1">
    <property type="nucleotide sequence ID" value="NZ_CP192017.1"/>
</dbReference>